<dbReference type="RefSeq" id="WP_162334670.1">
    <property type="nucleotide sequence ID" value="NZ_CP048113.1"/>
</dbReference>
<feature type="domain" description="Cyclic nucleotide-binding" evidence="1">
    <location>
        <begin position="29"/>
        <end position="114"/>
    </location>
</feature>
<accession>A0A6B9ZLU5</accession>
<evidence type="ECO:0000313" key="2">
    <source>
        <dbReference type="EMBL" id="QHS62946.1"/>
    </source>
</evidence>
<reference evidence="2 3" key="1">
    <citation type="submission" date="2020-01" db="EMBL/GenBank/DDBJ databases">
        <title>Complete genome sequence of Chitinophaga sp. H33E-04 isolated from quinoa roots.</title>
        <authorList>
            <person name="Weon H.-Y."/>
            <person name="Lee S.A."/>
        </authorList>
    </citation>
    <scope>NUCLEOTIDE SEQUENCE [LARGE SCALE GENOMIC DNA]</scope>
    <source>
        <strain evidence="2 3">H33E-04</strain>
    </source>
</reference>
<evidence type="ECO:0000313" key="3">
    <source>
        <dbReference type="Proteomes" id="UP000476411"/>
    </source>
</evidence>
<organism evidence="2 3">
    <name type="scientific">Chitinophaga agri</name>
    <dbReference type="NCBI Taxonomy" id="2703787"/>
    <lineage>
        <taxon>Bacteria</taxon>
        <taxon>Pseudomonadati</taxon>
        <taxon>Bacteroidota</taxon>
        <taxon>Chitinophagia</taxon>
        <taxon>Chitinophagales</taxon>
        <taxon>Chitinophagaceae</taxon>
        <taxon>Chitinophaga</taxon>
    </lineage>
</organism>
<dbReference type="AlphaFoldDB" id="A0A6B9ZLU5"/>
<keyword evidence="3" id="KW-1185">Reference proteome</keyword>
<gene>
    <name evidence="2" type="ORF">GWR21_26180</name>
</gene>
<dbReference type="InterPro" id="IPR000595">
    <property type="entry name" value="cNMP-bd_dom"/>
</dbReference>
<dbReference type="InterPro" id="IPR014710">
    <property type="entry name" value="RmlC-like_jellyroll"/>
</dbReference>
<dbReference type="Gene3D" id="2.60.120.10">
    <property type="entry name" value="Jelly Rolls"/>
    <property type="match status" value="1"/>
</dbReference>
<sequence>MQRLIAHISRFVELTEEDREVILSIMQYQQVKKKEYLLRQEAVCNANYFILSGCFRRYYIDEKGTETTIQFAIDDWWITDYDSLERRQPSQYFIQAVETSEIAVLDKRVQEELFTKVPVLERYFRLVLQRAYAASMQRIRYIYEFTGEERYNHFSGLFPEFLQRIPQYMLASYLGFTPEFLSKIRAKKI</sequence>
<dbReference type="EMBL" id="CP048113">
    <property type="protein sequence ID" value="QHS62946.1"/>
    <property type="molecule type" value="Genomic_DNA"/>
</dbReference>
<dbReference type="InterPro" id="IPR018490">
    <property type="entry name" value="cNMP-bd_dom_sf"/>
</dbReference>
<dbReference type="CDD" id="cd00038">
    <property type="entry name" value="CAP_ED"/>
    <property type="match status" value="1"/>
</dbReference>
<dbReference type="KEGG" id="chih:GWR21_26180"/>
<name>A0A6B9ZLU5_9BACT</name>
<evidence type="ECO:0000259" key="1">
    <source>
        <dbReference type="Pfam" id="PF00027"/>
    </source>
</evidence>
<dbReference type="SUPFAM" id="SSF51206">
    <property type="entry name" value="cAMP-binding domain-like"/>
    <property type="match status" value="1"/>
</dbReference>
<dbReference type="Proteomes" id="UP000476411">
    <property type="component" value="Chromosome"/>
</dbReference>
<proteinExistence type="predicted"/>
<dbReference type="Pfam" id="PF00027">
    <property type="entry name" value="cNMP_binding"/>
    <property type="match status" value="1"/>
</dbReference>
<protein>
    <submittedName>
        <fullName evidence="2">Crp/Fnr family transcriptional regulator</fullName>
    </submittedName>
</protein>